<keyword evidence="3" id="KW-0945">Host-virus interaction</keyword>
<evidence type="ECO:0000256" key="13">
    <source>
        <dbReference type="ARBA" id="ARBA00023280"/>
    </source>
</evidence>
<dbReference type="SUPFAM" id="SSF48726">
    <property type="entry name" value="Immunoglobulin"/>
    <property type="match status" value="1"/>
</dbReference>
<keyword evidence="9" id="KW-1015">Disulfide bond</keyword>
<proteinExistence type="inferred from homology"/>
<dbReference type="GO" id="GO:0055036">
    <property type="term" value="C:virion membrane"/>
    <property type="evidence" value="ECO:0007669"/>
    <property type="project" value="UniProtKB-SubCell"/>
</dbReference>
<dbReference type="InterPro" id="IPR013783">
    <property type="entry name" value="Ig-like_fold"/>
</dbReference>
<evidence type="ECO:0000256" key="3">
    <source>
        <dbReference type="ARBA" id="ARBA00022581"/>
    </source>
</evidence>
<dbReference type="PRINTS" id="PR00668">
    <property type="entry name" value="GLYCPROTEINC"/>
</dbReference>
<keyword evidence="14" id="KW-1160">Virus entry into host cell</keyword>
<keyword evidence="6" id="KW-0946">Virion</keyword>
<dbReference type="GO" id="GO:0046718">
    <property type="term" value="P:symbiont entry into host cell"/>
    <property type="evidence" value="ECO:0007669"/>
    <property type="project" value="UniProtKB-KW"/>
</dbReference>
<evidence type="ECO:0000256" key="8">
    <source>
        <dbReference type="ARBA" id="ARBA00023136"/>
    </source>
</evidence>
<protein>
    <submittedName>
        <fullName evidence="15">Membrane glycoprotein C</fullName>
    </submittedName>
</protein>
<evidence type="ECO:0000256" key="11">
    <source>
        <dbReference type="ARBA" id="ARBA00023180"/>
    </source>
</evidence>
<evidence type="ECO:0000256" key="9">
    <source>
        <dbReference type="ARBA" id="ARBA00023157"/>
    </source>
</evidence>
<dbReference type="GO" id="GO:0042784">
    <property type="term" value="P:symbiont-mediated suppression of host complement activation"/>
    <property type="evidence" value="ECO:0007669"/>
    <property type="project" value="UniProtKB-KW"/>
</dbReference>
<name>Q66076_9ALPH</name>
<evidence type="ECO:0000313" key="15">
    <source>
        <dbReference type="EMBL" id="CAA62071.1"/>
    </source>
</evidence>
<evidence type="ECO:0000256" key="10">
    <source>
        <dbReference type="ARBA" id="ARBA00023165"/>
    </source>
</evidence>
<sequence>MSFKNFYLIYVIIIFINSIITSASTSKPSTPTIIPTSANESPASIDTTITKPISTEANNLKSVSTSIKPPKNLKKKLLKSKCRDNVIYRPYFSQLEINCTITKKQNLSNPLIELWFKELSTYNKTNENVESLKTDISKNILLFSTKNNSDNFYNDFLLGIQNQPVNYKLYGSQFYDNGNILLNIKSVDFKTSGIYTWKLYNSNNESIFETFKIQVYAYHSPNVNLKSNPSLYNENYSAICTIANYFPLESTEIFWFNDGQPIDKKYIDETYSVWIDGLITRTSILSLPFSEAMESPPNLRCNVEWYKNSKASKKFSNTVIPKVYYKPFISIKFDNGLAICDAKCVSRENNKLQWLVKDIPINGDDIISGPCLNHPGLVNIQNKIDISDYDEPVTYKCSIIGYPIIFPNFYDEKVFDASDENVSKSMLISITTIIGGAIFVIVLIFITALCFYCSKNNKI</sequence>
<evidence type="ECO:0000256" key="6">
    <source>
        <dbReference type="ARBA" id="ARBA00022844"/>
    </source>
</evidence>
<keyword evidence="12" id="KW-1087">Inhibition of host complement factors by virus</keyword>
<evidence type="ECO:0000256" key="7">
    <source>
        <dbReference type="ARBA" id="ARBA00022989"/>
    </source>
</evidence>
<keyword evidence="5" id="KW-1161">Viral attachment to host cell</keyword>
<dbReference type="PROSITE" id="PS50835">
    <property type="entry name" value="IG_LIKE"/>
    <property type="match status" value="1"/>
</dbReference>
<keyword evidence="8" id="KW-0472">Membrane</keyword>
<reference evidence="15" key="1">
    <citation type="journal article" date="1994" name="J. Gen. Virol.">
        <title>Nucleotide sequence of the genes encoding the canine herpesvirus gB, gC and gD homologues.</title>
        <authorList>
            <person name="Limbach K.J."/>
            <person name="Limbach M.P."/>
            <person name="Conte D."/>
            <person name="Paoletti E."/>
        </authorList>
    </citation>
    <scope>NUCLEOTIDE SEQUENCE</scope>
    <source>
        <strain evidence="15">Milou</strain>
    </source>
</reference>
<comment type="subcellular location">
    <subcellularLocation>
        <location evidence="1">Virion membrane</location>
        <topology evidence="1">Single-pass membrane protein</topology>
    </subcellularLocation>
</comment>
<keyword evidence="13" id="KW-0899">Viral immunoevasion</keyword>
<dbReference type="InterPro" id="IPR036179">
    <property type="entry name" value="Ig-like_dom_sf"/>
</dbReference>
<dbReference type="Pfam" id="PF02124">
    <property type="entry name" value="Marek_A"/>
    <property type="match status" value="1"/>
</dbReference>
<dbReference type="InterPro" id="IPR001038">
    <property type="entry name" value="GA_GC"/>
</dbReference>
<keyword evidence="10" id="KW-1233">Viral attachment to host adhesion receptor</keyword>
<evidence type="ECO:0000256" key="12">
    <source>
        <dbReference type="ARBA" id="ARBA00023252"/>
    </source>
</evidence>
<reference evidence="15" key="2">
    <citation type="journal article" date="1996" name="J. Gen. Virol.">
        <title>Gene organization in the UL region and inverted repeats of the canine herpesvirus genome.</title>
        <authorList>
            <person name="Remond M."/>
            <person name="Sheldrick P."/>
            <person name="Lebreton F."/>
            <person name="Nardeux P."/>
            <person name="Foulon T."/>
        </authorList>
    </citation>
    <scope>NUCLEOTIDE SEQUENCE</scope>
    <source>
        <strain evidence="15">Milou</strain>
    </source>
</reference>
<evidence type="ECO:0000256" key="2">
    <source>
        <dbReference type="ARBA" id="ARBA00005284"/>
    </source>
</evidence>
<keyword evidence="11" id="KW-0325">Glycoprotein</keyword>
<comment type="similarity">
    <text evidence="2">Belongs to the herpesviridae glycoprotein C family.</text>
</comment>
<organism evidence="15">
    <name type="scientific">Canid alphaherpesvirus 1</name>
    <dbReference type="NCBI Taxonomy" id="170325"/>
    <lineage>
        <taxon>Viruses</taxon>
        <taxon>Duplodnaviria</taxon>
        <taxon>Heunggongvirae</taxon>
        <taxon>Peploviricota</taxon>
        <taxon>Herviviricetes</taxon>
        <taxon>Herpesvirales</taxon>
        <taxon>Orthoherpesviridae</taxon>
        <taxon>Alphaherpesvirinae</taxon>
        <taxon>Varicellovirus</taxon>
        <taxon>Varicellovirus canidalpha1</taxon>
    </lineage>
</organism>
<evidence type="ECO:0000256" key="1">
    <source>
        <dbReference type="ARBA" id="ARBA00004381"/>
    </source>
</evidence>
<evidence type="ECO:0000256" key="14">
    <source>
        <dbReference type="ARBA" id="ARBA00023296"/>
    </source>
</evidence>
<evidence type="ECO:0000256" key="4">
    <source>
        <dbReference type="ARBA" id="ARBA00022692"/>
    </source>
</evidence>
<accession>Q66076</accession>
<dbReference type="GO" id="GO:0098671">
    <property type="term" value="P:adhesion receptor-mediated virion attachment to host cell"/>
    <property type="evidence" value="ECO:0007669"/>
    <property type="project" value="UniProtKB-KW"/>
</dbReference>
<dbReference type="EMBL" id="X90446">
    <property type="protein sequence ID" value="CAA62071.1"/>
    <property type="molecule type" value="Genomic_DNA"/>
</dbReference>
<keyword evidence="4" id="KW-0812">Transmembrane</keyword>
<evidence type="ECO:0000256" key="5">
    <source>
        <dbReference type="ARBA" id="ARBA00022804"/>
    </source>
</evidence>
<dbReference type="Gene3D" id="2.60.40.10">
    <property type="entry name" value="Immunoglobulins"/>
    <property type="match status" value="1"/>
</dbReference>
<keyword evidence="7" id="KW-1133">Transmembrane helix</keyword>
<dbReference type="InterPro" id="IPR007110">
    <property type="entry name" value="Ig-like_dom"/>
</dbReference>